<evidence type="ECO:0000256" key="1">
    <source>
        <dbReference type="ARBA" id="ARBA00005995"/>
    </source>
</evidence>
<feature type="transmembrane region" description="Helical" evidence="2">
    <location>
        <begin position="42"/>
        <end position="59"/>
    </location>
</feature>
<evidence type="ECO:0000256" key="2">
    <source>
        <dbReference type="SAM" id="Phobius"/>
    </source>
</evidence>
<proteinExistence type="inferred from homology"/>
<dbReference type="SUPFAM" id="SSF51905">
    <property type="entry name" value="FAD/NAD(P)-binding domain"/>
    <property type="match status" value="1"/>
</dbReference>
<gene>
    <name evidence="4" type="ORF">mv_L986</name>
</gene>
<organism evidence="4">
    <name type="scientific">Moumouvirus sp. 'Monve'</name>
    <dbReference type="NCBI Taxonomy" id="1128131"/>
    <lineage>
        <taxon>Viruses</taxon>
        <taxon>Varidnaviria</taxon>
        <taxon>Bamfordvirae</taxon>
        <taxon>Nucleocytoviricota</taxon>
        <taxon>Megaviricetes</taxon>
        <taxon>Imitervirales</taxon>
        <taxon>Mimiviridae</taxon>
        <taxon>Megamimivirinae</taxon>
        <taxon>Moumouvirus</taxon>
    </lineage>
</organism>
<dbReference type="InterPro" id="IPR050703">
    <property type="entry name" value="Flavin_MAO"/>
</dbReference>
<dbReference type="PANTHER" id="PTHR43563:SF1">
    <property type="entry name" value="AMINE OXIDASE [FLAVIN-CONTAINING] B"/>
    <property type="match status" value="1"/>
</dbReference>
<dbReference type="EMBL" id="JN885999">
    <property type="protein sequence ID" value="AEX63188.1"/>
    <property type="molecule type" value="Genomic_DNA"/>
</dbReference>
<accession>H2EFC3</accession>
<evidence type="ECO:0000313" key="4">
    <source>
        <dbReference type="EMBL" id="AEX63188.1"/>
    </source>
</evidence>
<dbReference type="GO" id="GO:0016491">
    <property type="term" value="F:oxidoreductase activity"/>
    <property type="evidence" value="ECO:0007669"/>
    <property type="project" value="InterPro"/>
</dbReference>
<feature type="transmembrane region" description="Helical" evidence="2">
    <location>
        <begin position="5"/>
        <end position="22"/>
    </location>
</feature>
<name>H2EFC3_9VIRU</name>
<evidence type="ECO:0000259" key="3">
    <source>
        <dbReference type="Pfam" id="PF01593"/>
    </source>
</evidence>
<dbReference type="Pfam" id="PF01593">
    <property type="entry name" value="Amino_oxidase"/>
    <property type="match status" value="1"/>
</dbReference>
<keyword evidence="2" id="KW-0472">Membrane</keyword>
<dbReference type="InterPro" id="IPR002937">
    <property type="entry name" value="Amino_oxidase"/>
</dbReference>
<feature type="domain" description="Amine oxidase" evidence="3">
    <location>
        <begin position="50"/>
        <end position="503"/>
    </location>
</feature>
<dbReference type="InterPro" id="IPR036188">
    <property type="entry name" value="FAD/NAD-bd_sf"/>
</dbReference>
<reference evidence="4" key="1">
    <citation type="submission" date="2011-10" db="EMBL/GenBank/DDBJ databases">
        <title>Provirophages and transpovirons: unique mobilome of giant viruses.</title>
        <authorList>
            <person name="Desnues C."/>
            <person name="LaScola B."/>
            <person name="Yutin N."/>
            <person name="Fournous G."/>
            <person name="Koonin E."/>
            <person name="Raoult D."/>
        </authorList>
    </citation>
    <scope>NUCLEOTIDE SEQUENCE</scope>
    <source>
        <strain evidence="4">Mv13-mv</strain>
    </source>
</reference>
<protein>
    <submittedName>
        <fullName evidence="4">Putative amineoxidase</fullName>
    </submittedName>
</protein>
<dbReference type="PANTHER" id="PTHR43563">
    <property type="entry name" value="AMINE OXIDASE"/>
    <property type="match status" value="1"/>
</dbReference>
<keyword evidence="2" id="KW-1133">Transmembrane helix</keyword>
<keyword evidence="2" id="KW-0812">Transmembrane</keyword>
<sequence length="516" mass="58470">MHSQITIIIIILLIIICLYFIYHHHATNNEYFTINNNLTCDILIVGAGASGIFSAWRLSQAYPNKKIIIVEKSDRICGRLESIPFGNPNIYAEMGGMRTFPGIDIYLTKLLNVLKIQTIPVPYIEPNNIGFVRGHRYNLSILNSSSSRTLDRQQLITSYQLPPNEFNVSINDIILTAAEKSAPYFHSQWRTMYHSNYLNNTTFVNMLRNNNVSDGAMEAYRDFSGYNFSFDVPIAASTGIRENLSLSGITQQHFVVGGYDSFIRKMTQEIILNPNITLLLNTSLEKISSQNNVNYCHVETLNNINFMIHTKQVILAAARDSLIQIDAPWTSSAMEAMASVNSWSAFKAFMLVDQNTYNLLSENGSIKGRCVSDLPARQVWMYSDNPPTILVYADDSDADYWSQFVTGIQKKPQFLNPDININLTNELIRQISVIFGVDSRLIHVDKIMYKYWDAGAYFWRPSNIDRLMSAIIQPLENNTNVYVVGSDFSYSQGWVEGAIESADTVLVKYFGLPSFV</sequence>
<comment type="similarity">
    <text evidence="1">Belongs to the flavin monoamine oxidase family.</text>
</comment>
<dbReference type="Gene3D" id="3.50.50.60">
    <property type="entry name" value="FAD/NAD(P)-binding domain"/>
    <property type="match status" value="1"/>
</dbReference>